<dbReference type="Proteomes" id="UP000006055">
    <property type="component" value="Chromosome"/>
</dbReference>
<gene>
    <name evidence="2" type="ordered locus">Desti_5147</name>
</gene>
<feature type="chain" id="PRO_5003687741" evidence="1">
    <location>
        <begin position="20"/>
        <end position="220"/>
    </location>
</feature>
<reference evidence="3" key="1">
    <citation type="submission" date="2012-06" db="EMBL/GenBank/DDBJ databases">
        <title>Complete sequence of chromosome of Desulfomonile tiedjei DSM 6799.</title>
        <authorList>
            <person name="Lucas S."/>
            <person name="Copeland A."/>
            <person name="Lapidus A."/>
            <person name="Glavina del Rio T."/>
            <person name="Dalin E."/>
            <person name="Tice H."/>
            <person name="Bruce D."/>
            <person name="Goodwin L."/>
            <person name="Pitluck S."/>
            <person name="Peters L."/>
            <person name="Ovchinnikova G."/>
            <person name="Zeytun A."/>
            <person name="Lu M."/>
            <person name="Kyrpides N."/>
            <person name="Mavromatis K."/>
            <person name="Ivanova N."/>
            <person name="Brettin T."/>
            <person name="Detter J.C."/>
            <person name="Han C."/>
            <person name="Larimer F."/>
            <person name="Land M."/>
            <person name="Hauser L."/>
            <person name="Markowitz V."/>
            <person name="Cheng J.-F."/>
            <person name="Hugenholtz P."/>
            <person name="Woyke T."/>
            <person name="Wu D."/>
            <person name="Spring S."/>
            <person name="Schroeder M."/>
            <person name="Brambilla E."/>
            <person name="Klenk H.-P."/>
            <person name="Eisen J.A."/>
        </authorList>
    </citation>
    <scope>NUCLEOTIDE SEQUENCE [LARGE SCALE GENOMIC DNA]</scope>
    <source>
        <strain evidence="3">ATCC 49306 / DSM 6799 / DCB-1</strain>
    </source>
</reference>
<feature type="signal peptide" evidence="1">
    <location>
        <begin position="1"/>
        <end position="19"/>
    </location>
</feature>
<evidence type="ECO:0000313" key="3">
    <source>
        <dbReference type="Proteomes" id="UP000006055"/>
    </source>
</evidence>
<sequence length="220" mass="23484">MIRCAFFLCFFLLIASATAGFSQGMQGCYPLPVPVVNPRVPQRPAPPITRTVQVDVPVPCAPVYCGPPMPCPPNPCAPPVCAPPPCPTRPVQVRVDVVVRPENTQPCVPQRFCCENPPVFEPFFCKAAGMIQSLIAAPLCIGERFMGHPVPAALPPATPIPCWRMCAPINPACVQPPPATRCMPVCPPVGCAPAGPPAKVRPSCVPISARTYPLNYPYPK</sequence>
<dbReference type="HOGENOM" id="CLU_1254286_0_0_7"/>
<dbReference type="PROSITE" id="PS51257">
    <property type="entry name" value="PROKAR_LIPOPROTEIN"/>
    <property type="match status" value="1"/>
</dbReference>
<name>I4CDV9_DESTA</name>
<dbReference type="EMBL" id="CP003360">
    <property type="protein sequence ID" value="AFM27750.1"/>
    <property type="molecule type" value="Genomic_DNA"/>
</dbReference>
<dbReference type="KEGG" id="dti:Desti_5147"/>
<organism evidence="2 3">
    <name type="scientific">Desulfomonile tiedjei (strain ATCC 49306 / DSM 6799 / DCB-1)</name>
    <dbReference type="NCBI Taxonomy" id="706587"/>
    <lineage>
        <taxon>Bacteria</taxon>
        <taxon>Pseudomonadati</taxon>
        <taxon>Thermodesulfobacteriota</taxon>
        <taxon>Desulfomonilia</taxon>
        <taxon>Desulfomonilales</taxon>
        <taxon>Desulfomonilaceae</taxon>
        <taxon>Desulfomonile</taxon>
    </lineage>
</organism>
<dbReference type="AlphaFoldDB" id="I4CDV9"/>
<evidence type="ECO:0000256" key="1">
    <source>
        <dbReference type="SAM" id="SignalP"/>
    </source>
</evidence>
<proteinExistence type="predicted"/>
<accession>I4CDV9</accession>
<protein>
    <submittedName>
        <fullName evidence="2">Uncharacterized protein</fullName>
    </submittedName>
</protein>
<evidence type="ECO:0000313" key="2">
    <source>
        <dbReference type="EMBL" id="AFM27750.1"/>
    </source>
</evidence>
<keyword evidence="1" id="KW-0732">Signal</keyword>
<keyword evidence="3" id="KW-1185">Reference proteome</keyword>